<dbReference type="InterPro" id="IPR025315">
    <property type="entry name" value="DUF4220"/>
</dbReference>
<gene>
    <name evidence="3" type="ORF">IFM89_020712</name>
</gene>
<name>A0A835H7N4_9MAGN</name>
<reference evidence="3 4" key="1">
    <citation type="submission" date="2020-10" db="EMBL/GenBank/DDBJ databases">
        <title>The Coptis chinensis genome and diversification of protoberbering-type alkaloids.</title>
        <authorList>
            <person name="Wang B."/>
            <person name="Shu S."/>
            <person name="Song C."/>
            <person name="Liu Y."/>
        </authorList>
    </citation>
    <scope>NUCLEOTIDE SEQUENCE [LARGE SCALE GENOMIC DNA]</scope>
    <source>
        <strain evidence="3">HL-2020</strain>
        <tissue evidence="3">Leaf</tissue>
    </source>
</reference>
<keyword evidence="1" id="KW-0472">Membrane</keyword>
<feature type="transmembrane region" description="Helical" evidence="1">
    <location>
        <begin position="113"/>
        <end position="131"/>
    </location>
</feature>
<feature type="transmembrane region" description="Helical" evidence="1">
    <location>
        <begin position="16"/>
        <end position="36"/>
    </location>
</feature>
<dbReference type="Proteomes" id="UP000631114">
    <property type="component" value="Unassembled WGS sequence"/>
</dbReference>
<dbReference type="AlphaFoldDB" id="A0A835H7N4"/>
<dbReference type="PANTHER" id="PTHR31325">
    <property type="entry name" value="OS01G0798800 PROTEIN-RELATED"/>
    <property type="match status" value="1"/>
</dbReference>
<organism evidence="3 4">
    <name type="scientific">Coptis chinensis</name>
    <dbReference type="NCBI Taxonomy" id="261450"/>
    <lineage>
        <taxon>Eukaryota</taxon>
        <taxon>Viridiplantae</taxon>
        <taxon>Streptophyta</taxon>
        <taxon>Embryophyta</taxon>
        <taxon>Tracheophyta</taxon>
        <taxon>Spermatophyta</taxon>
        <taxon>Magnoliopsida</taxon>
        <taxon>Ranunculales</taxon>
        <taxon>Ranunculaceae</taxon>
        <taxon>Coptidoideae</taxon>
        <taxon>Coptis</taxon>
    </lineage>
</organism>
<evidence type="ECO:0000259" key="2">
    <source>
        <dbReference type="Pfam" id="PF13968"/>
    </source>
</evidence>
<keyword evidence="1" id="KW-0812">Transmembrane</keyword>
<dbReference type="Pfam" id="PF13968">
    <property type="entry name" value="DUF4220"/>
    <property type="match status" value="1"/>
</dbReference>
<dbReference type="EMBL" id="JADFTS010000008">
    <property type="protein sequence ID" value="KAF9593217.1"/>
    <property type="molecule type" value="Genomic_DNA"/>
</dbReference>
<protein>
    <recommendedName>
        <fullName evidence="2">DUF4220 domain-containing protein</fullName>
    </recommendedName>
</protein>
<sequence length="581" mass="67444">MDIPEQIKKIWNVWDIRIFILLSLLTQVLLVLFAPLRRRNQHRLLVHFLWSAYLLADWVAIFALGILSNGQDASSGPGRKGDIFALWAPFLLLHLGGPDTITAFALEDNELWLRHLFGLFYQLIPACYVLLRSLPGNNLLVPTIFIFITGIVKYAERTWSLYRASSDVFSDELFRRLDPSKSYVKLMEQGLGERGNEYSTNLETMTKSDTSNNNLMVLCCADDLNNLQIIFHAYYFFHIFKRLIVCLTLTILEKNQSREFFLKRSANDAFKVMEMELSFIYEVLYTKAVVVHSRSGSRWSESVAQINLICFCLGKRSKWVGKIVDSLCFTSMLDEIQYKGHRPVCDSLKSTIMREMKKKSVSAITSESSSNRVEWDLIRSMHYESLRWSVEVEFDESILLWHIATDMCYNHITTTTHENKEREMCKLLSDYIVYLMVMRPSMTPMMGIWKIRYHDTCKEVKELFHKRDMRSRHQLGQAIDMLFGLPTDIRPAAVKGKRNKSALFDAIILANQLLELEMRWSIMICVWVEILYYVASNCRANVHAQQLSRGGELLTFVWLLMAHLGLGNFFCKEQGHKFDTA</sequence>
<feature type="domain" description="DUF4220" evidence="2">
    <location>
        <begin position="50"/>
        <end position="298"/>
    </location>
</feature>
<keyword evidence="4" id="KW-1185">Reference proteome</keyword>
<keyword evidence="1" id="KW-1133">Transmembrane helix</keyword>
<evidence type="ECO:0000256" key="1">
    <source>
        <dbReference type="SAM" id="Phobius"/>
    </source>
</evidence>
<accession>A0A835H7N4</accession>
<evidence type="ECO:0000313" key="3">
    <source>
        <dbReference type="EMBL" id="KAF9593217.1"/>
    </source>
</evidence>
<proteinExistence type="predicted"/>
<feature type="transmembrane region" description="Helical" evidence="1">
    <location>
        <begin position="87"/>
        <end position="106"/>
    </location>
</feature>
<feature type="transmembrane region" description="Helical" evidence="1">
    <location>
        <begin position="137"/>
        <end position="155"/>
    </location>
</feature>
<dbReference type="OrthoDB" id="1689146at2759"/>
<comment type="caution">
    <text evidence="3">The sequence shown here is derived from an EMBL/GenBank/DDBJ whole genome shotgun (WGS) entry which is preliminary data.</text>
</comment>
<evidence type="ECO:0000313" key="4">
    <source>
        <dbReference type="Proteomes" id="UP000631114"/>
    </source>
</evidence>
<dbReference type="Pfam" id="PF04578">
    <property type="entry name" value="DUF594"/>
    <property type="match status" value="1"/>
</dbReference>
<feature type="transmembrane region" description="Helical" evidence="1">
    <location>
        <begin position="48"/>
        <end position="67"/>
    </location>
</feature>
<dbReference type="InterPro" id="IPR007658">
    <property type="entry name" value="DUF594"/>
</dbReference>